<keyword evidence="5" id="KW-0372">Hormone</keyword>
<evidence type="ECO:0000256" key="6">
    <source>
        <dbReference type="ARBA" id="ARBA00023157"/>
    </source>
</evidence>
<evidence type="ECO:0000256" key="7">
    <source>
        <dbReference type="RuleBase" id="RU369112"/>
    </source>
</evidence>
<reference evidence="9" key="3">
    <citation type="submission" date="2025-09" db="UniProtKB">
        <authorList>
            <consortium name="Ensembl"/>
        </authorList>
    </citation>
    <scope>IDENTIFICATION</scope>
</reference>
<protein>
    <recommendedName>
        <fullName evidence="4 7">Stanniocalcin</fullName>
        <shortName evidence="7">STC</shortName>
    </recommendedName>
    <alternativeName>
        <fullName evidence="7">Corpuscles of Stannius protein</fullName>
    </alternativeName>
</protein>
<keyword evidence="6 7" id="KW-1015">Disulfide bond</keyword>
<proteinExistence type="inferred from homology"/>
<dbReference type="Ensembl" id="ENSSFOT00015007782.2">
    <property type="protein sequence ID" value="ENSSFOP00015007671.2"/>
    <property type="gene ID" value="ENSSFOG00015004886.2"/>
</dbReference>
<evidence type="ECO:0000313" key="10">
    <source>
        <dbReference type="Proteomes" id="UP000694397"/>
    </source>
</evidence>
<dbReference type="GO" id="GO:0005179">
    <property type="term" value="F:hormone activity"/>
    <property type="evidence" value="ECO:0007669"/>
    <property type="project" value="UniProtKB-KW"/>
</dbReference>
<evidence type="ECO:0000256" key="3">
    <source>
        <dbReference type="ARBA" id="ARBA00011748"/>
    </source>
</evidence>
<dbReference type="CTD" id="393511"/>
<evidence type="ECO:0000256" key="8">
    <source>
        <dbReference type="SAM" id="SignalP"/>
    </source>
</evidence>
<evidence type="ECO:0000256" key="5">
    <source>
        <dbReference type="ARBA" id="ARBA00022702"/>
    </source>
</evidence>
<dbReference type="KEGG" id="sfm:108923581"/>
<accession>A0A8C9R9S3</accession>
<dbReference type="Proteomes" id="UP000694397">
    <property type="component" value="Chromosome 6"/>
</dbReference>
<dbReference type="GO" id="GO:0006874">
    <property type="term" value="P:intracellular calcium ion homeostasis"/>
    <property type="evidence" value="ECO:0007669"/>
    <property type="project" value="UniProtKB-UniRule"/>
</dbReference>
<dbReference type="Pfam" id="PF03298">
    <property type="entry name" value="Stanniocalcin"/>
    <property type="match status" value="1"/>
</dbReference>
<evidence type="ECO:0000256" key="4">
    <source>
        <dbReference type="ARBA" id="ARBA00017831"/>
    </source>
</evidence>
<name>A0A8C9R9S3_SCLFO</name>
<dbReference type="RefSeq" id="XP_018589948.1">
    <property type="nucleotide sequence ID" value="XM_018734432.1"/>
</dbReference>
<reference evidence="9 10" key="1">
    <citation type="submission" date="2019-04" db="EMBL/GenBank/DDBJ databases">
        <authorList>
            <consortium name="Wellcome Sanger Institute Data Sharing"/>
        </authorList>
    </citation>
    <scope>NUCLEOTIDE SEQUENCE [LARGE SCALE GENOMIC DNA]</scope>
</reference>
<dbReference type="GO" id="GO:0051592">
    <property type="term" value="P:response to calcium ion"/>
    <property type="evidence" value="ECO:0007669"/>
    <property type="project" value="Ensembl"/>
</dbReference>
<sequence length="250" mass="27467">MIQKCVFLLFFVLTTSAFMMDQEEPPTRTARFSANSLSDVARCLSGALQVGCSAFACLENSTCDTDGMHDICKTFLYTAAKFDTQGKTFVKESLRCMANGITSKGFLMVRRCSTFQSMVADVQEDCYSKLDLCGVARANPEAIGEVAQLPNSFPNRHYSTLLQSLLECDQETVSLVRDSMSARLGPEVAMLFKLLQSSPRSGSATQTGNDDLGAAGRWPLGPLTFKIQPNMRNRDPNHLFARKRAVGEQA</sequence>
<dbReference type="AlphaFoldDB" id="A0A8C9R9S3"/>
<dbReference type="PANTHER" id="PTHR11245">
    <property type="entry name" value="STANNIOCALCIN"/>
    <property type="match status" value="1"/>
</dbReference>
<dbReference type="OrthoDB" id="10025265at2759"/>
<comment type="function">
    <text evidence="1 7">Its primary function is the prevention of hypercalcemia. Upon release into the circulation, it lowers calcium transport by the gills, thereby reducing its rate of influx from the environment into the extracellular compartment. STC also stimulates phosphate reabsorption by renal proximal tubules. The consequence of this action is increased levels of plasma phosphate, which combines with excess calcium and promotes its disposal into bone and scales.</text>
</comment>
<dbReference type="GO" id="GO:0034765">
    <property type="term" value="P:regulation of monoatomic ion transmembrane transport"/>
    <property type="evidence" value="ECO:0007669"/>
    <property type="project" value="Ensembl"/>
</dbReference>
<dbReference type="GeneID" id="108923581"/>
<keyword evidence="8" id="KW-0732">Signal</keyword>
<evidence type="ECO:0000256" key="1">
    <source>
        <dbReference type="ARBA" id="ARBA00003962"/>
    </source>
</evidence>
<evidence type="ECO:0000313" key="9">
    <source>
        <dbReference type="Ensembl" id="ENSSFOP00015007671.2"/>
    </source>
</evidence>
<comment type="subunit">
    <text evidence="3 7">Homodimer; disulfide-linked.</text>
</comment>
<gene>
    <name evidence="9" type="primary">stc1l</name>
</gene>
<evidence type="ECO:0000256" key="2">
    <source>
        <dbReference type="ARBA" id="ARBA00008693"/>
    </source>
</evidence>
<dbReference type="GO" id="GO:0005615">
    <property type="term" value="C:extracellular space"/>
    <property type="evidence" value="ECO:0007669"/>
    <property type="project" value="UniProtKB-UniRule"/>
</dbReference>
<dbReference type="GO" id="GO:0010629">
    <property type="term" value="P:negative regulation of gene expression"/>
    <property type="evidence" value="ECO:0007669"/>
    <property type="project" value="Ensembl"/>
</dbReference>
<organism evidence="9 10">
    <name type="scientific">Scleropages formosus</name>
    <name type="common">Asian bonytongue</name>
    <name type="synonym">Osteoglossum formosum</name>
    <dbReference type="NCBI Taxonomy" id="113540"/>
    <lineage>
        <taxon>Eukaryota</taxon>
        <taxon>Metazoa</taxon>
        <taxon>Chordata</taxon>
        <taxon>Craniata</taxon>
        <taxon>Vertebrata</taxon>
        <taxon>Euteleostomi</taxon>
        <taxon>Actinopterygii</taxon>
        <taxon>Neopterygii</taxon>
        <taxon>Teleostei</taxon>
        <taxon>Osteoglossocephala</taxon>
        <taxon>Osteoglossomorpha</taxon>
        <taxon>Osteoglossiformes</taxon>
        <taxon>Osteoglossidae</taxon>
        <taxon>Scleropages</taxon>
    </lineage>
</organism>
<reference evidence="9" key="2">
    <citation type="submission" date="2025-08" db="UniProtKB">
        <authorList>
            <consortium name="Ensembl"/>
        </authorList>
    </citation>
    <scope>IDENTIFICATION</scope>
</reference>
<comment type="similarity">
    <text evidence="2 7">Belongs to the stanniocalcin family.</text>
</comment>
<feature type="signal peptide" evidence="8">
    <location>
        <begin position="1"/>
        <end position="17"/>
    </location>
</feature>
<comment type="subcellular location">
    <subcellularLocation>
        <location evidence="7">Secreted</location>
    </subcellularLocation>
</comment>
<dbReference type="PANTHER" id="PTHR11245:SF1">
    <property type="entry name" value="STANNIOCALCIN-1"/>
    <property type="match status" value="1"/>
</dbReference>
<keyword evidence="10" id="KW-1185">Reference proteome</keyword>
<feature type="chain" id="PRO_5034177036" description="Stanniocalcin" evidence="8">
    <location>
        <begin position="18"/>
        <end position="250"/>
    </location>
</feature>
<dbReference type="InterPro" id="IPR004978">
    <property type="entry name" value="Stanniocalcin"/>
</dbReference>
<dbReference type="GO" id="GO:0035270">
    <property type="term" value="P:endocrine system development"/>
    <property type="evidence" value="ECO:0007669"/>
    <property type="project" value="Ensembl"/>
</dbReference>
<dbReference type="GO" id="GO:0045892">
    <property type="term" value="P:negative regulation of DNA-templated transcription"/>
    <property type="evidence" value="ECO:0007669"/>
    <property type="project" value="Ensembl"/>
</dbReference>
<dbReference type="GeneTree" id="ENSGT00390000005989"/>
<keyword evidence="7" id="KW-0964">Secreted</keyword>